<feature type="region of interest" description="Disordered" evidence="2">
    <location>
        <begin position="421"/>
        <end position="447"/>
    </location>
</feature>
<dbReference type="PANTHER" id="PTHR21666">
    <property type="entry name" value="PEPTIDASE-RELATED"/>
    <property type="match status" value="1"/>
</dbReference>
<sequence>MPSTLDGSNPRFQRGAPAAHRWPNSSGRGSMQHRGAILLFTALLLPSSPSLPQSGADPTLEARQRDLSTIERSLERIGRELSDRNADRRALIAELEARERNVAELSLANRELERLVAEHNRVAGELRARQVEQQAALGIELDSLADLLRTAYIMGRADRLRLLLNQQDPTRASRVMSYFAYFNRERMKRVQAVQQRADRLERLAQEAEEESRRLAELARSQEATRLRLEEARIRRAQVLRDLEASITNRAETLEALKRDAESLRQLVEHLRQRAQIQAELNIQSRPFADLKGQLAWPLLENRILAAFGTRKEATEVDWDGVLLAASEGEEVRAVKDGRVIYADWLRGFGLLIVIDHGDGYMTFYGHNEALLREVGEWVSTGDPIALSGKSGGRREPVLYFAIRHNGRPQDPAVWCVSQGRYDRGSSQTQPAGANPLEGSAEPSSRQAGALIAQVPNLSNRCETCDAHDTVSNSAFRALPATVR</sequence>
<feature type="coiled-coil region" evidence="1">
    <location>
        <begin position="95"/>
        <end position="129"/>
    </location>
</feature>
<name>A0A6I6E5K1_THETI</name>
<dbReference type="InterPro" id="IPR016047">
    <property type="entry name" value="M23ase_b-sheet_dom"/>
</dbReference>
<reference evidence="4 5" key="1">
    <citation type="submission" date="2019-12" db="EMBL/GenBank/DDBJ databases">
        <title>The complete genome of the thermophilic, anoxygenic phototrophic gammaproteobacterium Thermochromatium tepidum.</title>
        <authorList>
            <person name="Sattley W.M."/>
            <person name="Swingley W.D."/>
            <person name="Burchell B.M."/>
            <person name="Gurbani S.A."/>
            <person name="Kujawa C.M."/>
            <person name="Nuccio D.A."/>
            <person name="Schladweiler J."/>
            <person name="Shaffer K.N."/>
            <person name="Stokes L.M."/>
            <person name="Touchman J.W."/>
            <person name="Blankenship R.E."/>
            <person name="Madigan M.T."/>
        </authorList>
    </citation>
    <scope>NUCLEOTIDE SEQUENCE [LARGE SCALE GENOMIC DNA]</scope>
    <source>
        <strain evidence="4 5">ATCC 43061</strain>
    </source>
</reference>
<proteinExistence type="predicted"/>
<dbReference type="OrthoDB" id="9784703at2"/>
<feature type="region of interest" description="Disordered" evidence="2">
    <location>
        <begin position="1"/>
        <end position="30"/>
    </location>
</feature>
<keyword evidence="5" id="KW-1185">Reference proteome</keyword>
<evidence type="ECO:0000259" key="3">
    <source>
        <dbReference type="Pfam" id="PF01551"/>
    </source>
</evidence>
<feature type="coiled-coil region" evidence="1">
    <location>
        <begin position="183"/>
        <end position="273"/>
    </location>
</feature>
<dbReference type="Proteomes" id="UP000426424">
    <property type="component" value="Chromosome"/>
</dbReference>
<keyword evidence="1" id="KW-0175">Coiled coil</keyword>
<evidence type="ECO:0000313" key="4">
    <source>
        <dbReference type="EMBL" id="QGU31953.1"/>
    </source>
</evidence>
<dbReference type="KEGG" id="ttp:E6P07_02505"/>
<accession>A0A6I6E5K1</accession>
<dbReference type="AlphaFoldDB" id="A0A6I6E5K1"/>
<dbReference type="FunFam" id="2.70.70.10:FF:000003">
    <property type="entry name" value="Murein hydrolase activator EnvC"/>
    <property type="match status" value="1"/>
</dbReference>
<dbReference type="Gene3D" id="2.70.70.10">
    <property type="entry name" value="Glucose Permease (Domain IIA)"/>
    <property type="match status" value="1"/>
</dbReference>
<evidence type="ECO:0000256" key="1">
    <source>
        <dbReference type="SAM" id="Coils"/>
    </source>
</evidence>
<dbReference type="GO" id="GO:0004222">
    <property type="term" value="F:metalloendopeptidase activity"/>
    <property type="evidence" value="ECO:0007669"/>
    <property type="project" value="TreeGrafter"/>
</dbReference>
<evidence type="ECO:0000313" key="5">
    <source>
        <dbReference type="Proteomes" id="UP000426424"/>
    </source>
</evidence>
<dbReference type="PANTHER" id="PTHR21666:SF270">
    <property type="entry name" value="MUREIN HYDROLASE ACTIVATOR ENVC"/>
    <property type="match status" value="1"/>
</dbReference>
<protein>
    <submittedName>
        <fullName evidence="4">Peptidoglycan DD-metalloendopeptidase family protein</fullName>
    </submittedName>
</protein>
<dbReference type="SUPFAM" id="SSF51261">
    <property type="entry name" value="Duplicated hybrid motif"/>
    <property type="match status" value="1"/>
</dbReference>
<organism evidence="4 5">
    <name type="scientific">Thermochromatium tepidum ATCC 43061</name>
    <dbReference type="NCBI Taxonomy" id="316276"/>
    <lineage>
        <taxon>Bacteria</taxon>
        <taxon>Pseudomonadati</taxon>
        <taxon>Pseudomonadota</taxon>
        <taxon>Gammaproteobacteria</taxon>
        <taxon>Chromatiales</taxon>
        <taxon>Chromatiaceae</taxon>
        <taxon>Thermochromatium</taxon>
    </lineage>
</organism>
<dbReference type="Pfam" id="PF01551">
    <property type="entry name" value="Peptidase_M23"/>
    <property type="match status" value="1"/>
</dbReference>
<dbReference type="InterPro" id="IPR050570">
    <property type="entry name" value="Cell_wall_metabolism_enzyme"/>
</dbReference>
<feature type="compositionally biased region" description="Polar residues" evidence="2">
    <location>
        <begin position="1"/>
        <end position="11"/>
    </location>
</feature>
<gene>
    <name evidence="4" type="ORF">E6P07_02505</name>
</gene>
<dbReference type="InterPro" id="IPR011055">
    <property type="entry name" value="Dup_hybrid_motif"/>
</dbReference>
<evidence type="ECO:0000256" key="2">
    <source>
        <dbReference type="SAM" id="MobiDB-lite"/>
    </source>
</evidence>
<dbReference type="EMBL" id="CP039268">
    <property type="protein sequence ID" value="QGU31953.1"/>
    <property type="molecule type" value="Genomic_DNA"/>
</dbReference>
<feature type="domain" description="M23ase beta-sheet core" evidence="3">
    <location>
        <begin position="318"/>
        <end position="411"/>
    </location>
</feature>
<dbReference type="CDD" id="cd12797">
    <property type="entry name" value="M23_peptidase"/>
    <property type="match status" value="1"/>
</dbReference>